<dbReference type="GO" id="GO:0005829">
    <property type="term" value="C:cytosol"/>
    <property type="evidence" value="ECO:0007669"/>
    <property type="project" value="TreeGrafter"/>
</dbReference>
<dbReference type="Proteomes" id="UP000307749">
    <property type="component" value="Unassembled WGS sequence"/>
</dbReference>
<dbReference type="PANTHER" id="PTHR30523">
    <property type="entry name" value="PHOSPHOENOLPYRUVATE CARBOXYLASE"/>
    <property type="match status" value="1"/>
</dbReference>
<dbReference type="InterPro" id="IPR018129">
    <property type="entry name" value="PEP_COase_Lys_AS"/>
</dbReference>
<evidence type="ECO:0000256" key="10">
    <source>
        <dbReference type="HAMAP-Rule" id="MF_00595"/>
    </source>
</evidence>
<evidence type="ECO:0000256" key="7">
    <source>
        <dbReference type="ARBA" id="ARBA00023239"/>
    </source>
</evidence>
<dbReference type="InterPro" id="IPR015813">
    <property type="entry name" value="Pyrv/PenolPyrv_kinase-like_dom"/>
</dbReference>
<dbReference type="PROSITE" id="PS00781">
    <property type="entry name" value="PEPCASE_1"/>
    <property type="match status" value="1"/>
</dbReference>
<sequence>MHDSRESEFRPQDAPLREDVRRLGALVGTMLGEQMGAEFLAMVEAIRAAAIQRRESAAAVDALDARLQGLAPALADALTRAFSTYFHVVNVAERVHRIRRRRAWQRALATPQPDSLHDVLARLRDGGIGADALRETLGRLRIEPVFTAHPTEAVRRSLLEKEQVIVRCLVADLDGEQTPGERAAGIAQMRMALSVGWQTAEASALRPSVQDEVDHIGFYLSDVLYRVLPVYYEILDDALCTCTGATIELPTLLRFGTWVGGDMDGNPNVGAATIEATLRAQRTLVLERYLAEVGRLARLLSQSQSRIGVDARIIARSVEYQRMLPQAAALIRPRHAEMPYRVLLTLMLARLRASLDDTAHGYANADEFAGDVELIGASLRAHAGNHAGWFSVRRLLWRVRTFGFHLARLDVRQDARIHAQALAAALDDAQWSERDIGAQARRLAPYAAGSARLPAPADAVGRALDAVFTTLGVARTVHGDASIGLYIISMAHSVADVLAVLALARRGGLPGAGAGAVPLDITPLLETIDDLQHGADMLAALLAEPVYRAHLDARGGVQTVMLGYSDSAKDGGIVASRWALQRAQTQLLAVAAQAGVRLTFFHGRGGSVSRGGGKTTRAVLAAPPGSIDGRLRFTEQGEVVHRNYGIRALALRTLEQLSGAVLRASLITPGVDAREPHWAAAMDTIAAEGQAAYRALLETPGFVAYFRVATPIDVIERMTLSSRPPRRGAAAGGIESLRAIPWVFAWTQCRAGMTAWYGVGSALQRAAETLGEVALLDMSRDWPFLRTLLDDVEMVLAKCDMDIAARFSQLASNGLHARFSPRLRDEFALTRYWVLRLKGNDELLAADPRLAQSIRLRNPYIDPMSLIQLDLLARWRATGRNDDALFAALVTTVNGIAQGLQNTG</sequence>
<comment type="catalytic activity">
    <reaction evidence="9 10">
        <text>oxaloacetate + phosphate = phosphoenolpyruvate + hydrogencarbonate</text>
        <dbReference type="Rhea" id="RHEA:28370"/>
        <dbReference type="ChEBI" id="CHEBI:16452"/>
        <dbReference type="ChEBI" id="CHEBI:17544"/>
        <dbReference type="ChEBI" id="CHEBI:43474"/>
        <dbReference type="ChEBI" id="CHEBI:58702"/>
        <dbReference type="EC" id="4.1.1.31"/>
    </reaction>
</comment>
<feature type="active site" evidence="10 12">
    <location>
        <position position="569"/>
    </location>
</feature>
<dbReference type="GO" id="GO:0000287">
    <property type="term" value="F:magnesium ion binding"/>
    <property type="evidence" value="ECO:0007669"/>
    <property type="project" value="UniProtKB-UniRule"/>
</dbReference>
<keyword evidence="13" id="KW-0670">Pyruvate</keyword>
<accession>A0A4S3KTT9</accession>
<dbReference type="OrthoDB" id="9768133at2"/>
<evidence type="ECO:0000256" key="12">
    <source>
        <dbReference type="PROSITE-ProRule" id="PRU10112"/>
    </source>
</evidence>
<evidence type="ECO:0000256" key="6">
    <source>
        <dbReference type="ARBA" id="ARBA00022842"/>
    </source>
</evidence>
<dbReference type="GO" id="GO:0015977">
    <property type="term" value="P:carbon fixation"/>
    <property type="evidence" value="ECO:0007669"/>
    <property type="project" value="UniProtKB-UniRule"/>
</dbReference>
<dbReference type="PRINTS" id="PR00150">
    <property type="entry name" value="PEPCARBXLASE"/>
</dbReference>
<comment type="subunit">
    <text evidence="10">Homotetramer.</text>
</comment>
<dbReference type="InterPro" id="IPR033129">
    <property type="entry name" value="PEPCASE_His_AS"/>
</dbReference>
<evidence type="ECO:0000256" key="4">
    <source>
        <dbReference type="ARBA" id="ARBA00012305"/>
    </source>
</evidence>
<evidence type="ECO:0000256" key="3">
    <source>
        <dbReference type="ARBA" id="ARBA00008346"/>
    </source>
</evidence>
<dbReference type="RefSeq" id="WP_081126227.1">
    <property type="nucleotide sequence ID" value="NZ_LDOS01000001.1"/>
</dbReference>
<dbReference type="PANTHER" id="PTHR30523:SF6">
    <property type="entry name" value="PHOSPHOENOLPYRUVATE CARBOXYLASE"/>
    <property type="match status" value="1"/>
</dbReference>
<dbReference type="GO" id="GO:0008964">
    <property type="term" value="F:phosphoenolpyruvate carboxylase activity"/>
    <property type="evidence" value="ECO:0007669"/>
    <property type="project" value="UniProtKB-UniRule"/>
</dbReference>
<dbReference type="NCBIfam" id="NF000584">
    <property type="entry name" value="PRK00009.1"/>
    <property type="match status" value="1"/>
</dbReference>
<protein>
    <recommendedName>
        <fullName evidence="5 10">Phosphoenolpyruvate carboxylase</fullName>
        <shortName evidence="10">PEPC</shortName>
        <shortName evidence="10">PEPCase</shortName>
        <ecNumber evidence="4 10">4.1.1.31</ecNumber>
    </recommendedName>
</protein>
<evidence type="ECO:0000256" key="5">
    <source>
        <dbReference type="ARBA" id="ARBA00022419"/>
    </source>
</evidence>
<evidence type="ECO:0000256" key="8">
    <source>
        <dbReference type="ARBA" id="ARBA00023300"/>
    </source>
</evidence>
<keyword evidence="6 10" id="KW-0460">Magnesium</keyword>
<comment type="function">
    <text evidence="2 10">Forms oxaloacetate, a four-carbon dicarboxylic acid source for the tricarboxylic acid cycle.</text>
</comment>
<keyword evidence="14" id="KW-1185">Reference proteome</keyword>
<keyword evidence="7 10" id="KW-0456">Lyase</keyword>
<gene>
    <name evidence="10" type="primary">ppc</name>
    <name evidence="13" type="ORF">B1806_02055</name>
</gene>
<organism evidence="13 14">
    <name type="scientific">Metallibacterium scheffleri</name>
    <dbReference type="NCBI Taxonomy" id="993689"/>
    <lineage>
        <taxon>Bacteria</taxon>
        <taxon>Pseudomonadati</taxon>
        <taxon>Pseudomonadota</taxon>
        <taxon>Gammaproteobacteria</taxon>
        <taxon>Lysobacterales</taxon>
        <taxon>Rhodanobacteraceae</taxon>
        <taxon>Metallibacterium</taxon>
    </lineage>
</organism>
<proteinExistence type="inferred from homology"/>
<keyword evidence="8 10" id="KW-0120">Carbon dioxide fixation</keyword>
<evidence type="ECO:0000256" key="11">
    <source>
        <dbReference type="PROSITE-ProRule" id="PRU10111"/>
    </source>
</evidence>
<evidence type="ECO:0000313" key="14">
    <source>
        <dbReference type="Proteomes" id="UP000307749"/>
    </source>
</evidence>
<dbReference type="GO" id="GO:0006099">
    <property type="term" value="P:tricarboxylic acid cycle"/>
    <property type="evidence" value="ECO:0007669"/>
    <property type="project" value="InterPro"/>
</dbReference>
<name>A0A4S3KTT9_9GAMM</name>
<dbReference type="Gene3D" id="1.20.1440.90">
    <property type="entry name" value="Phosphoenolpyruvate/pyruvate domain"/>
    <property type="match status" value="1"/>
</dbReference>
<dbReference type="EC" id="4.1.1.31" evidence="4 10"/>
<comment type="similarity">
    <text evidence="3 10">Belongs to the PEPCase type 1 family.</text>
</comment>
<evidence type="ECO:0000256" key="9">
    <source>
        <dbReference type="ARBA" id="ARBA00048995"/>
    </source>
</evidence>
<dbReference type="SUPFAM" id="SSF51621">
    <property type="entry name" value="Phosphoenolpyruvate/pyruvate domain"/>
    <property type="match status" value="1"/>
</dbReference>
<evidence type="ECO:0000256" key="2">
    <source>
        <dbReference type="ARBA" id="ARBA00003670"/>
    </source>
</evidence>
<evidence type="ECO:0000256" key="1">
    <source>
        <dbReference type="ARBA" id="ARBA00001946"/>
    </source>
</evidence>
<dbReference type="AlphaFoldDB" id="A0A4S3KTT9"/>
<reference evidence="13 14" key="1">
    <citation type="submission" date="2017-02" db="EMBL/GenBank/DDBJ databases">
        <title>Whole genome sequencing of Metallibacterium scheffleri DSM 24874 (T).</title>
        <authorList>
            <person name="Kumar S."/>
            <person name="Patil P."/>
            <person name="Patil P.B."/>
        </authorList>
    </citation>
    <scope>NUCLEOTIDE SEQUENCE [LARGE SCALE GENOMIC DNA]</scope>
    <source>
        <strain evidence="13 14">DSM 24874</strain>
    </source>
</reference>
<dbReference type="PROSITE" id="PS00393">
    <property type="entry name" value="PEPCASE_2"/>
    <property type="match status" value="1"/>
</dbReference>
<dbReference type="EMBL" id="MWQO01000006">
    <property type="protein sequence ID" value="THD11878.1"/>
    <property type="molecule type" value="Genomic_DNA"/>
</dbReference>
<evidence type="ECO:0000313" key="13">
    <source>
        <dbReference type="EMBL" id="THD11878.1"/>
    </source>
</evidence>
<dbReference type="STRING" id="993689.GCA_002077135_00857"/>
<feature type="active site" evidence="10 11">
    <location>
        <position position="149"/>
    </location>
</feature>
<dbReference type="InterPro" id="IPR021135">
    <property type="entry name" value="PEP_COase"/>
</dbReference>
<comment type="caution">
    <text evidence="13">The sequence shown here is derived from an EMBL/GenBank/DDBJ whole genome shotgun (WGS) entry which is preliminary data.</text>
</comment>
<dbReference type="GO" id="GO:0006107">
    <property type="term" value="P:oxaloacetate metabolic process"/>
    <property type="evidence" value="ECO:0007669"/>
    <property type="project" value="UniProtKB-UniRule"/>
</dbReference>
<dbReference type="InterPro" id="IPR022805">
    <property type="entry name" value="PEP_COase_bac/pln-type"/>
</dbReference>
<comment type="cofactor">
    <cofactor evidence="1 10">
        <name>Mg(2+)</name>
        <dbReference type="ChEBI" id="CHEBI:18420"/>
    </cofactor>
</comment>
<dbReference type="Pfam" id="PF00311">
    <property type="entry name" value="PEPcase"/>
    <property type="match status" value="1"/>
</dbReference>
<dbReference type="HAMAP" id="MF_00595">
    <property type="entry name" value="PEPcase_type1"/>
    <property type="match status" value="1"/>
</dbReference>